<keyword evidence="3" id="KW-1185">Reference proteome</keyword>
<sequence>MAEAGRYSRDSSDSPRSSPDLSKIMELLPKFFTSGAVVDSFMSVPRSLAIYGECSARQHQMVEQR</sequence>
<dbReference type="AlphaFoldDB" id="A0A5B7KGK8"/>
<evidence type="ECO:0000313" key="2">
    <source>
        <dbReference type="EMBL" id="MPD05877.1"/>
    </source>
</evidence>
<accession>A0A5B7KGK8</accession>
<gene>
    <name evidence="2" type="ORF">E2C01_101648</name>
</gene>
<feature type="region of interest" description="Disordered" evidence="1">
    <location>
        <begin position="1"/>
        <end position="21"/>
    </location>
</feature>
<dbReference type="EMBL" id="VSRR010148165">
    <property type="protein sequence ID" value="MPD05877.1"/>
    <property type="molecule type" value="Genomic_DNA"/>
</dbReference>
<evidence type="ECO:0000313" key="3">
    <source>
        <dbReference type="Proteomes" id="UP000324222"/>
    </source>
</evidence>
<dbReference type="Proteomes" id="UP000324222">
    <property type="component" value="Unassembled WGS sequence"/>
</dbReference>
<evidence type="ECO:0000256" key="1">
    <source>
        <dbReference type="SAM" id="MobiDB-lite"/>
    </source>
</evidence>
<reference evidence="2 3" key="1">
    <citation type="submission" date="2019-05" db="EMBL/GenBank/DDBJ databases">
        <title>Another draft genome of Portunus trituberculatus and its Hox gene families provides insights of decapod evolution.</title>
        <authorList>
            <person name="Jeong J.-H."/>
            <person name="Song I."/>
            <person name="Kim S."/>
            <person name="Choi T."/>
            <person name="Kim D."/>
            <person name="Ryu S."/>
            <person name="Kim W."/>
        </authorList>
    </citation>
    <scope>NUCLEOTIDE SEQUENCE [LARGE SCALE GENOMIC DNA]</scope>
    <source>
        <tissue evidence="2">Muscle</tissue>
    </source>
</reference>
<name>A0A5B7KGK8_PORTR</name>
<organism evidence="2 3">
    <name type="scientific">Portunus trituberculatus</name>
    <name type="common">Swimming crab</name>
    <name type="synonym">Neptunus trituberculatus</name>
    <dbReference type="NCBI Taxonomy" id="210409"/>
    <lineage>
        <taxon>Eukaryota</taxon>
        <taxon>Metazoa</taxon>
        <taxon>Ecdysozoa</taxon>
        <taxon>Arthropoda</taxon>
        <taxon>Crustacea</taxon>
        <taxon>Multicrustacea</taxon>
        <taxon>Malacostraca</taxon>
        <taxon>Eumalacostraca</taxon>
        <taxon>Eucarida</taxon>
        <taxon>Decapoda</taxon>
        <taxon>Pleocyemata</taxon>
        <taxon>Brachyura</taxon>
        <taxon>Eubrachyura</taxon>
        <taxon>Portunoidea</taxon>
        <taxon>Portunidae</taxon>
        <taxon>Portuninae</taxon>
        <taxon>Portunus</taxon>
    </lineage>
</organism>
<proteinExistence type="predicted"/>
<feature type="compositionally biased region" description="Basic and acidic residues" evidence="1">
    <location>
        <begin position="1"/>
        <end position="13"/>
    </location>
</feature>
<comment type="caution">
    <text evidence="2">The sequence shown here is derived from an EMBL/GenBank/DDBJ whole genome shotgun (WGS) entry which is preliminary data.</text>
</comment>
<protein>
    <submittedName>
        <fullName evidence="2">Uncharacterized protein</fullName>
    </submittedName>
</protein>